<keyword evidence="3" id="KW-1185">Reference proteome</keyword>
<dbReference type="EMBL" id="MTBP01000001">
    <property type="protein sequence ID" value="POM25764.1"/>
    <property type="molecule type" value="Genomic_DNA"/>
</dbReference>
<keyword evidence="1" id="KW-0175">Coiled coil</keyword>
<comment type="caution">
    <text evidence="2">The sequence shown here is derived from an EMBL/GenBank/DDBJ whole genome shotgun (WGS) entry which is preliminary data.</text>
</comment>
<proteinExistence type="predicted"/>
<sequence>MTDDAEIKRLQGRLRKRERELRERDRRLRETQARLAALEASTALAVGRRLAAAARRPGLGLIALPRDLYRMAKGRAPGGGTAQTTPGRAGSNWPELRGEVGQDERLLFGASLRPSGRPVVAGVFTATTREALSEHAHVVALRPFDAGVAVDQADPDIVLFEAAACAAGHPWAYLGDAAAADRQRALLAVREAARPLDRPVVLWHNARPSPGLPALGWDEVVDAAPGAVPTSADLDRMIR</sequence>
<evidence type="ECO:0000313" key="3">
    <source>
        <dbReference type="Proteomes" id="UP000242367"/>
    </source>
</evidence>
<gene>
    <name evidence="2" type="ORF">BTM25_01470</name>
</gene>
<dbReference type="Proteomes" id="UP000242367">
    <property type="component" value="Unassembled WGS sequence"/>
</dbReference>
<accession>A0A2P4UL25</accession>
<feature type="coiled-coil region" evidence="1">
    <location>
        <begin position="7"/>
        <end position="41"/>
    </location>
</feature>
<organism evidence="2 3">
    <name type="scientific">Actinomadura rubteroloni</name>
    <dbReference type="NCBI Taxonomy" id="1926885"/>
    <lineage>
        <taxon>Bacteria</taxon>
        <taxon>Bacillati</taxon>
        <taxon>Actinomycetota</taxon>
        <taxon>Actinomycetes</taxon>
        <taxon>Streptosporangiales</taxon>
        <taxon>Thermomonosporaceae</taxon>
        <taxon>Actinomadura</taxon>
    </lineage>
</organism>
<dbReference type="AlphaFoldDB" id="A0A2P4UL25"/>
<evidence type="ECO:0000256" key="1">
    <source>
        <dbReference type="SAM" id="Coils"/>
    </source>
</evidence>
<protein>
    <submittedName>
        <fullName evidence="2">Uncharacterized protein</fullName>
    </submittedName>
</protein>
<dbReference type="RefSeq" id="WP_103560828.1">
    <property type="nucleotide sequence ID" value="NZ_MTBP01000001.1"/>
</dbReference>
<evidence type="ECO:0000313" key="2">
    <source>
        <dbReference type="EMBL" id="POM25764.1"/>
    </source>
</evidence>
<reference evidence="2 3" key="1">
    <citation type="journal article" date="2017" name="Chemistry">
        <title>Isolation, Biosynthesis and Chemical Modifications of Rubterolones A-F: Rare Tropolone Alkaloids from Actinomadura sp. 5-2.</title>
        <authorList>
            <person name="Guo H."/>
            <person name="Benndorf R."/>
            <person name="Leichnitz D."/>
            <person name="Klassen J.L."/>
            <person name="Vollmers J."/>
            <person name="Gorls H."/>
            <person name="Steinacker M."/>
            <person name="Weigel C."/>
            <person name="Dahse H.M."/>
            <person name="Kaster A.K."/>
            <person name="de Beer Z.W."/>
            <person name="Poulsen M."/>
            <person name="Beemelmanns C."/>
        </authorList>
    </citation>
    <scope>NUCLEOTIDE SEQUENCE [LARGE SCALE GENOMIC DNA]</scope>
    <source>
        <strain evidence="2 3">5-2</strain>
    </source>
</reference>
<name>A0A2P4UL25_9ACTN</name>